<dbReference type="Pfam" id="PF13412">
    <property type="entry name" value="HTH_24"/>
    <property type="match status" value="2"/>
</dbReference>
<dbReference type="PRINTS" id="PR00033">
    <property type="entry name" value="HTHASNC"/>
</dbReference>
<reference evidence="5 6" key="1">
    <citation type="journal article" date="2015" name="Nature">
        <title>rRNA introns, odd ribosomes, and small enigmatic genomes across a large radiation of phyla.</title>
        <authorList>
            <person name="Brown C.T."/>
            <person name="Hug L.A."/>
            <person name="Thomas B.C."/>
            <person name="Sharon I."/>
            <person name="Castelle C.J."/>
            <person name="Singh A."/>
            <person name="Wilkins M.J."/>
            <person name="Williams K.H."/>
            <person name="Banfield J.F."/>
        </authorList>
    </citation>
    <scope>NUCLEOTIDE SEQUENCE [LARGE SCALE GENOMIC DNA]</scope>
</reference>
<protein>
    <submittedName>
        <fullName evidence="5">Transcriptional regulator, AsnC family</fullName>
    </submittedName>
</protein>
<dbReference type="SMART" id="SM00344">
    <property type="entry name" value="HTH_ASNC"/>
    <property type="match status" value="2"/>
</dbReference>
<dbReference type="EMBL" id="LCHW01000002">
    <property type="protein sequence ID" value="KKT43187.1"/>
    <property type="molecule type" value="Genomic_DNA"/>
</dbReference>
<dbReference type="InterPro" id="IPR036388">
    <property type="entry name" value="WH-like_DNA-bd_sf"/>
</dbReference>
<dbReference type="InterPro" id="IPR011991">
    <property type="entry name" value="ArsR-like_HTH"/>
</dbReference>
<evidence type="ECO:0000259" key="4">
    <source>
        <dbReference type="PROSITE" id="PS50956"/>
    </source>
</evidence>
<dbReference type="AlphaFoldDB" id="A0A0G1JGR0"/>
<dbReference type="Proteomes" id="UP000034051">
    <property type="component" value="Unassembled WGS sequence"/>
</dbReference>
<accession>A0A0G1JGR0</accession>
<evidence type="ECO:0000256" key="3">
    <source>
        <dbReference type="ARBA" id="ARBA00023163"/>
    </source>
</evidence>
<dbReference type="PANTHER" id="PTHR30154:SF34">
    <property type="entry name" value="TRANSCRIPTIONAL REGULATOR AZLB"/>
    <property type="match status" value="1"/>
</dbReference>
<dbReference type="SUPFAM" id="SSF46785">
    <property type="entry name" value="Winged helix' DNA-binding domain"/>
    <property type="match status" value="2"/>
</dbReference>
<dbReference type="Gene3D" id="1.10.10.10">
    <property type="entry name" value="Winged helix-like DNA-binding domain superfamily/Winged helix DNA-binding domain"/>
    <property type="match status" value="2"/>
</dbReference>
<organism evidence="5 6">
    <name type="scientific">Candidatus Wolfebacteria bacterium GW2011_GWE2_44_13</name>
    <dbReference type="NCBI Taxonomy" id="1619017"/>
    <lineage>
        <taxon>Bacteria</taxon>
        <taxon>Candidatus Wolfeibacteriota</taxon>
    </lineage>
</organism>
<evidence type="ECO:0000256" key="2">
    <source>
        <dbReference type="ARBA" id="ARBA00023125"/>
    </source>
</evidence>
<gene>
    <name evidence="5" type="ORF">UW32_C0002G0048</name>
</gene>
<evidence type="ECO:0000313" key="6">
    <source>
        <dbReference type="Proteomes" id="UP000034051"/>
    </source>
</evidence>
<dbReference type="GO" id="GO:0005829">
    <property type="term" value="C:cytosol"/>
    <property type="evidence" value="ECO:0007669"/>
    <property type="project" value="TreeGrafter"/>
</dbReference>
<name>A0A0G1JGR0_9BACT</name>
<feature type="domain" description="HTH asnC-type" evidence="4">
    <location>
        <begin position="174"/>
        <end position="235"/>
    </location>
</feature>
<dbReference type="InterPro" id="IPR036390">
    <property type="entry name" value="WH_DNA-bd_sf"/>
</dbReference>
<dbReference type="PROSITE" id="PS50956">
    <property type="entry name" value="HTH_ASNC_2"/>
    <property type="match status" value="2"/>
</dbReference>
<proteinExistence type="predicted"/>
<keyword evidence="3" id="KW-0804">Transcription</keyword>
<keyword evidence="1" id="KW-0805">Transcription regulation</keyword>
<dbReference type="InterPro" id="IPR019888">
    <property type="entry name" value="Tscrpt_reg_AsnC-like"/>
</dbReference>
<dbReference type="GO" id="GO:0043200">
    <property type="term" value="P:response to amino acid"/>
    <property type="evidence" value="ECO:0007669"/>
    <property type="project" value="TreeGrafter"/>
</dbReference>
<dbReference type="GO" id="GO:0043565">
    <property type="term" value="F:sequence-specific DNA binding"/>
    <property type="evidence" value="ECO:0007669"/>
    <property type="project" value="InterPro"/>
</dbReference>
<evidence type="ECO:0000256" key="1">
    <source>
        <dbReference type="ARBA" id="ARBA00023015"/>
    </source>
</evidence>
<dbReference type="CDD" id="cd00090">
    <property type="entry name" value="HTH_ARSR"/>
    <property type="match status" value="2"/>
</dbReference>
<feature type="domain" description="HTH asnC-type" evidence="4">
    <location>
        <begin position="3"/>
        <end position="64"/>
    </location>
</feature>
<keyword evidence="2" id="KW-0238">DNA-binding</keyword>
<comment type="caution">
    <text evidence="5">The sequence shown here is derived from an EMBL/GenBank/DDBJ whole genome shotgun (WGS) entry which is preliminary data.</text>
</comment>
<sequence length="340" mass="39550">MNVTELDKKILFQLDQNGRASFSEIARAIGTSPQVVKYHYEQLMERGVIKHFWAFIDYDKADYSFFWGYWLKFAGLSKEKEQEIYAYLNADAYTPIVMRSDGYADVFLCFISKDIFSYNEMLQKFFTRYGEYVASSDIFVGLGFIQFPRTYLIGEENHPRENALSGGTTEKAKLTELDRKMISLLLIDGRMEFTKIASVLGVSVGLVHKHYAKLVAAGVITKISFSIDYQKIGLLLYRVCFKIMQFDQKRIDDLYAFCSLHPNIINYVKGMGSWELLLDIEIEDRDALRNLIRDMKNQFKDIFQQVEINEIYQVDKFTQMAMEYPDLIPPSQAYTRGTYS</sequence>
<dbReference type="PANTHER" id="PTHR30154">
    <property type="entry name" value="LEUCINE-RESPONSIVE REGULATORY PROTEIN"/>
    <property type="match status" value="1"/>
</dbReference>
<dbReference type="InterPro" id="IPR000485">
    <property type="entry name" value="AsnC-type_HTH_dom"/>
</dbReference>
<evidence type="ECO:0000313" key="5">
    <source>
        <dbReference type="EMBL" id="KKT43187.1"/>
    </source>
</evidence>